<feature type="transmembrane region" description="Helical" evidence="1">
    <location>
        <begin position="293"/>
        <end position="316"/>
    </location>
</feature>
<dbReference type="Pfam" id="PF05940">
    <property type="entry name" value="NnrS"/>
    <property type="match status" value="1"/>
</dbReference>
<keyword evidence="1" id="KW-1133">Transmembrane helix</keyword>
<keyword evidence="3" id="KW-1185">Reference proteome</keyword>
<dbReference type="Proteomes" id="UP000199236">
    <property type="component" value="Unassembled WGS sequence"/>
</dbReference>
<dbReference type="EMBL" id="FOVR01000020">
    <property type="protein sequence ID" value="SFP06028.1"/>
    <property type="molecule type" value="Genomic_DNA"/>
</dbReference>
<dbReference type="AlphaFoldDB" id="A0A1I5M8R6"/>
<feature type="transmembrane region" description="Helical" evidence="1">
    <location>
        <begin position="153"/>
        <end position="173"/>
    </location>
</feature>
<feature type="transmembrane region" description="Helical" evidence="1">
    <location>
        <begin position="31"/>
        <end position="51"/>
    </location>
</feature>
<accession>A0A1I5M8R6</accession>
<dbReference type="InterPro" id="IPR010266">
    <property type="entry name" value="NnrS"/>
</dbReference>
<feature type="transmembrane region" description="Helical" evidence="1">
    <location>
        <begin position="71"/>
        <end position="89"/>
    </location>
</feature>
<feature type="transmembrane region" description="Helical" evidence="1">
    <location>
        <begin position="353"/>
        <end position="375"/>
    </location>
</feature>
<evidence type="ECO:0000313" key="2">
    <source>
        <dbReference type="EMBL" id="SFP06028.1"/>
    </source>
</evidence>
<evidence type="ECO:0000313" key="3">
    <source>
        <dbReference type="Proteomes" id="UP000199236"/>
    </source>
</evidence>
<evidence type="ECO:0000256" key="1">
    <source>
        <dbReference type="SAM" id="Phobius"/>
    </source>
</evidence>
<dbReference type="RefSeq" id="WP_175528219.1">
    <property type="nucleotide sequence ID" value="NZ_FOVR01000020.1"/>
</dbReference>
<organism evidence="2 3">
    <name type="scientific">Cohaesibacter marisflavi</name>
    <dbReference type="NCBI Taxonomy" id="655353"/>
    <lineage>
        <taxon>Bacteria</taxon>
        <taxon>Pseudomonadati</taxon>
        <taxon>Pseudomonadota</taxon>
        <taxon>Alphaproteobacteria</taxon>
        <taxon>Hyphomicrobiales</taxon>
        <taxon>Cohaesibacteraceae</taxon>
    </lineage>
</organism>
<feature type="transmembrane region" description="Helical" evidence="1">
    <location>
        <begin position="381"/>
        <end position="404"/>
    </location>
</feature>
<reference evidence="2 3" key="1">
    <citation type="submission" date="2016-10" db="EMBL/GenBank/DDBJ databases">
        <authorList>
            <person name="de Groot N.N."/>
        </authorList>
    </citation>
    <scope>NUCLEOTIDE SEQUENCE [LARGE SCALE GENOMIC DNA]</scope>
    <source>
        <strain evidence="2 3">CGMCC 1.9157</strain>
    </source>
</reference>
<proteinExistence type="predicted"/>
<feature type="transmembrane region" description="Helical" evidence="1">
    <location>
        <begin position="322"/>
        <end position="341"/>
    </location>
</feature>
<keyword evidence="1" id="KW-0812">Transmembrane</keyword>
<feature type="transmembrane region" description="Helical" evidence="1">
    <location>
        <begin position="193"/>
        <end position="213"/>
    </location>
</feature>
<feature type="transmembrane region" description="Helical" evidence="1">
    <location>
        <begin position="124"/>
        <end position="141"/>
    </location>
</feature>
<name>A0A1I5M8R6_9HYPH</name>
<dbReference type="STRING" id="655353.SAMN04488056_12015"/>
<keyword evidence="1" id="KW-0472">Membrane</keyword>
<gene>
    <name evidence="2" type="ORF">SAMN04488056_12015</name>
</gene>
<feature type="transmembrane region" description="Helical" evidence="1">
    <location>
        <begin position="101"/>
        <end position="118"/>
    </location>
</feature>
<sequence length="408" mass="45118">MSESIFKPNGDSSLSSSFQNWPIFQEGFRTFFPLAALFALLYVVYWGISLSAGIEVAGLVDPVLLHQYDMIFGYLMAAMAGFLTTAVPAWSGTPKVQGRELFGLTCLWLFGRLAFWFIDNLPAWLVFGSHLLFMFFLILRLAKPILSVRMRHLIWPVLLLGCAQMIASIGYIFGEIPLSKTLSLTFETGVILAEGSFMVMILVALSAISTAIVNLTLTDNGEKDIKFLPRPPVRRVAITCVSLFTTARILPTSEALQGWLALASACAVLAILQDWHIRKALSSIYTKGLYATYWLMTAGLALQAAGLLGIADYAAVINGRHAIYIGSFSFTTLMVLIIAGSRHSGHQLIFRPLFALAMGFMIAACFLRAIAPLFWDEIDWMVAAWMCFALSYGCYLVQFVPWAFSRSS</sequence>
<protein>
    <submittedName>
        <fullName evidence="2">Uncharacterized protein involved in response to NO</fullName>
    </submittedName>
</protein>